<dbReference type="EMBL" id="AFPY01000014">
    <property type="protein sequence ID" value="EGQ22126.1"/>
    <property type="molecule type" value="Genomic_DNA"/>
</dbReference>
<dbReference type="HOGENOM" id="CLU_3220253_0_0_10"/>
<gene>
    <name evidence="1" type="ORF">HMPREF9144_0340</name>
</gene>
<name>F9DFA0_9BACT</name>
<sequence>MLLSTFPKYIHCFSTETKPGFKIQIAYKRNNSTLFNYCLTQIGS</sequence>
<accession>F9DFA0</accession>
<reference evidence="1 2" key="1">
    <citation type="submission" date="2011-04" db="EMBL/GenBank/DDBJ databases">
        <authorList>
            <person name="Muzny D."/>
            <person name="Qin X."/>
            <person name="Deng J."/>
            <person name="Jiang H."/>
            <person name="Liu Y."/>
            <person name="Qu J."/>
            <person name="Song X.-Z."/>
            <person name="Zhang L."/>
            <person name="Thornton R."/>
            <person name="Coyle M."/>
            <person name="Francisco L."/>
            <person name="Jackson L."/>
            <person name="Javaid M."/>
            <person name="Korchina V."/>
            <person name="Kovar C."/>
            <person name="Mata R."/>
            <person name="Mathew T."/>
            <person name="Ngo R."/>
            <person name="Nguyen L."/>
            <person name="Nguyen N."/>
            <person name="Okwuonu G."/>
            <person name="Ongeri F."/>
            <person name="Pham C."/>
            <person name="Simmons D."/>
            <person name="Wilczek-Boney K."/>
            <person name="Hale W."/>
            <person name="Jakkamsetti A."/>
            <person name="Pham P."/>
            <person name="Ruth R."/>
            <person name="San Lucas F."/>
            <person name="Warren J."/>
            <person name="Zhang J."/>
            <person name="Zhao Z."/>
            <person name="Zhou C."/>
            <person name="Zhu D."/>
            <person name="Lee S."/>
            <person name="Bess C."/>
            <person name="Blankenburg K."/>
            <person name="Forbes L."/>
            <person name="Fu Q."/>
            <person name="Gubbala S."/>
            <person name="Hirani K."/>
            <person name="Jayaseelan J.C."/>
            <person name="Lara F."/>
            <person name="Munidasa M."/>
            <person name="Palculict T."/>
            <person name="Patil S."/>
            <person name="Pu L.-L."/>
            <person name="Saada N."/>
            <person name="Tang L."/>
            <person name="Weissenberger G."/>
            <person name="Zhu Y."/>
            <person name="Hemphill L."/>
            <person name="Shang Y."/>
            <person name="Youmans B."/>
            <person name="Ayvaz T."/>
            <person name="Ross M."/>
            <person name="Santibanez J."/>
            <person name="Aqrawi P."/>
            <person name="Gross S."/>
            <person name="Joshi V."/>
            <person name="Fowler G."/>
            <person name="Nazareth L."/>
            <person name="Reid J."/>
            <person name="Worley K."/>
            <person name="Petrosino J."/>
            <person name="Highlander S."/>
            <person name="Gibbs R."/>
        </authorList>
    </citation>
    <scope>NUCLEOTIDE SEQUENCE [LARGE SCALE GENOMIC DNA]</scope>
    <source>
        <strain evidence="1 2">ATCC 700821</strain>
    </source>
</reference>
<proteinExistence type="predicted"/>
<organism evidence="1 2">
    <name type="scientific">Prevotella pallens ATCC 700821</name>
    <dbReference type="NCBI Taxonomy" id="997353"/>
    <lineage>
        <taxon>Bacteria</taxon>
        <taxon>Pseudomonadati</taxon>
        <taxon>Bacteroidota</taxon>
        <taxon>Bacteroidia</taxon>
        <taxon>Bacteroidales</taxon>
        <taxon>Prevotellaceae</taxon>
        <taxon>Prevotella</taxon>
    </lineage>
</organism>
<comment type="caution">
    <text evidence="1">The sequence shown here is derived from an EMBL/GenBank/DDBJ whole genome shotgun (WGS) entry which is preliminary data.</text>
</comment>
<dbReference type="Proteomes" id="UP000004123">
    <property type="component" value="Unassembled WGS sequence"/>
</dbReference>
<dbReference type="AlphaFoldDB" id="F9DFA0"/>
<evidence type="ECO:0000313" key="1">
    <source>
        <dbReference type="EMBL" id="EGQ22126.1"/>
    </source>
</evidence>
<protein>
    <submittedName>
        <fullName evidence="1">Uncharacterized protein</fullName>
    </submittedName>
</protein>
<evidence type="ECO:0000313" key="2">
    <source>
        <dbReference type="Proteomes" id="UP000004123"/>
    </source>
</evidence>